<dbReference type="PANTHER" id="PTHR10517:SF14">
    <property type="entry name" value="FOLATE RECEPTOR 1-RELATED"/>
    <property type="match status" value="1"/>
</dbReference>
<keyword evidence="3" id="KW-1015">Disulfide bond</keyword>
<feature type="domain" description="Folate receptor-like" evidence="5">
    <location>
        <begin position="40"/>
        <end position="223"/>
    </location>
</feature>
<organism evidence="6 7">
    <name type="scientific">Armadillidium nasatum</name>
    <dbReference type="NCBI Taxonomy" id="96803"/>
    <lineage>
        <taxon>Eukaryota</taxon>
        <taxon>Metazoa</taxon>
        <taxon>Ecdysozoa</taxon>
        <taxon>Arthropoda</taxon>
        <taxon>Crustacea</taxon>
        <taxon>Multicrustacea</taxon>
        <taxon>Malacostraca</taxon>
        <taxon>Eumalacostraca</taxon>
        <taxon>Peracarida</taxon>
        <taxon>Isopoda</taxon>
        <taxon>Oniscidea</taxon>
        <taxon>Crinocheta</taxon>
        <taxon>Armadillidiidae</taxon>
        <taxon>Armadillidium</taxon>
    </lineage>
</organism>
<comment type="similarity">
    <text evidence="1">Belongs to the folate receptor family.</text>
</comment>
<dbReference type="InterPro" id="IPR004269">
    <property type="entry name" value="Folate_rcpt"/>
</dbReference>
<reference evidence="6 7" key="1">
    <citation type="journal article" date="2019" name="PLoS Biol.">
        <title>Sex chromosomes control vertical transmission of feminizing Wolbachia symbionts in an isopod.</title>
        <authorList>
            <person name="Becking T."/>
            <person name="Chebbi M.A."/>
            <person name="Giraud I."/>
            <person name="Moumen B."/>
            <person name="Laverre T."/>
            <person name="Caubet Y."/>
            <person name="Peccoud J."/>
            <person name="Gilbert C."/>
            <person name="Cordaux R."/>
        </authorList>
    </citation>
    <scope>NUCLEOTIDE SEQUENCE [LARGE SCALE GENOMIC DNA]</scope>
    <source>
        <strain evidence="6">ANa2</strain>
        <tissue evidence="6">Whole body excluding digestive tract and cuticle</tissue>
    </source>
</reference>
<dbReference type="OrthoDB" id="567542at2759"/>
<evidence type="ECO:0000256" key="3">
    <source>
        <dbReference type="ARBA" id="ARBA00023157"/>
    </source>
</evidence>
<keyword evidence="4" id="KW-0472">Membrane</keyword>
<dbReference type="InterPro" id="IPR018143">
    <property type="entry name" value="Folate_rcpt-like"/>
</dbReference>
<keyword evidence="2" id="KW-0732">Signal</keyword>
<name>A0A5N5SPB3_9CRUS</name>
<keyword evidence="7" id="KW-1185">Reference proteome</keyword>
<evidence type="ECO:0000313" key="6">
    <source>
        <dbReference type="EMBL" id="KAB7495787.1"/>
    </source>
</evidence>
<comment type="caution">
    <text evidence="6">The sequence shown here is derived from an EMBL/GenBank/DDBJ whole genome shotgun (WGS) entry which is preliminary data.</text>
</comment>
<dbReference type="EMBL" id="SEYY01022115">
    <property type="protein sequence ID" value="KAB7495787.1"/>
    <property type="molecule type" value="Genomic_DNA"/>
</dbReference>
<proteinExistence type="inferred from homology"/>
<evidence type="ECO:0000259" key="5">
    <source>
        <dbReference type="Pfam" id="PF03024"/>
    </source>
</evidence>
<dbReference type="GO" id="GO:0009897">
    <property type="term" value="C:external side of plasma membrane"/>
    <property type="evidence" value="ECO:0007669"/>
    <property type="project" value="TreeGrafter"/>
</dbReference>
<evidence type="ECO:0000256" key="1">
    <source>
        <dbReference type="ARBA" id="ARBA00007932"/>
    </source>
</evidence>
<dbReference type="Proteomes" id="UP000326759">
    <property type="component" value="Unassembled WGS sequence"/>
</dbReference>
<keyword evidence="6" id="KW-0675">Receptor</keyword>
<feature type="transmembrane region" description="Helical" evidence="4">
    <location>
        <begin position="6"/>
        <end position="27"/>
    </location>
</feature>
<dbReference type="Pfam" id="PF03024">
    <property type="entry name" value="Folate_rec"/>
    <property type="match status" value="1"/>
</dbReference>
<feature type="transmembrane region" description="Helical" evidence="4">
    <location>
        <begin position="251"/>
        <end position="268"/>
    </location>
</feature>
<keyword evidence="4" id="KW-1133">Transmembrane helix</keyword>
<accession>A0A5N5SPB3</accession>
<sequence>MIYHRLRIIIIMKVILLTLYLTGFVASQQTRDKQQLMNWCIDAKHHKTEPGPEGALFGQCTPWKERACCTSNTTKNIHENKESLYNFDFNHCSEMKPLSAECLKHFNQDHCFYECSPNIGPWVVKEERSWRKERYFKVPLCASDCDVWYEACKNDFTCTDNWSQNFDWKTVECEQGGGTCKRNVCPADSECQTFQRIFGSAKNFCERVWDHAWEYTSSETYCMRLWFNGTAGNPNDRVAEWKASQLSGASNLFKSCAIFIASIVILFSF</sequence>
<dbReference type="GO" id="GO:0038023">
    <property type="term" value="F:signaling receptor activity"/>
    <property type="evidence" value="ECO:0007669"/>
    <property type="project" value="TreeGrafter"/>
</dbReference>
<evidence type="ECO:0000313" key="7">
    <source>
        <dbReference type="Proteomes" id="UP000326759"/>
    </source>
</evidence>
<keyword evidence="4" id="KW-0812">Transmembrane</keyword>
<dbReference type="AlphaFoldDB" id="A0A5N5SPB3"/>
<protein>
    <submittedName>
        <fullName evidence="6">Folate receptor alpha</fullName>
    </submittedName>
</protein>
<evidence type="ECO:0000256" key="4">
    <source>
        <dbReference type="SAM" id="Phobius"/>
    </source>
</evidence>
<dbReference type="PANTHER" id="PTHR10517">
    <property type="entry name" value="FOLATE RECEPTOR"/>
    <property type="match status" value="1"/>
</dbReference>
<gene>
    <name evidence="6" type="primary">Folr1</name>
    <name evidence="6" type="ORF">Anas_02907</name>
</gene>
<evidence type="ECO:0000256" key="2">
    <source>
        <dbReference type="ARBA" id="ARBA00022729"/>
    </source>
</evidence>